<protein>
    <submittedName>
        <fullName evidence="3">Uncharacterized protein</fullName>
    </submittedName>
</protein>
<sequence>MDEPRWIGGQIGAVMLLLILLTRDEELESDERYREQRKGAVRSVQCTRDAELHLNQTGLTVIVAIAVVPGTKELMTRFRYLAYNSNRSCPPPHIFPVTFRYHKFERLSKQIPVTDLGETFPELFEISMNIDACTRHVKHHNIQMPNNATIICWSGVIPLVV</sequence>
<dbReference type="WBParaSite" id="mrna-Wban_06216">
    <property type="protein sequence ID" value="mrna-Wban_06216"/>
    <property type="gene ID" value="Wban_06216"/>
</dbReference>
<reference evidence="2" key="1">
    <citation type="submission" date="2015-03" db="EMBL/GenBank/DDBJ databases">
        <title>Wuchereria bancrofti Genome Sequencing Papua New Guinea Strain.</title>
        <authorList>
            <person name="Small S.T."/>
            <person name="Serre D."/>
            <person name="Zimmerman P.A."/>
        </authorList>
    </citation>
    <scope>NUCLEOTIDE SEQUENCE [LARGE SCALE GENOMIC DNA]</scope>
    <source>
        <strain evidence="2">pt0022</strain>
    </source>
</reference>
<reference evidence="2" key="2">
    <citation type="journal article" date="2016" name="Mol. Ecol.">
        <title>Population genomics of the filarial nematode parasite Wuchereria bancrofti from mosquitoes.</title>
        <authorList>
            <person name="Small S.T."/>
            <person name="Reimer L.J."/>
            <person name="Tisch D.J."/>
            <person name="King C.L."/>
            <person name="Christensen B.M."/>
            <person name="Siba P.M."/>
            <person name="Kazura J.W."/>
            <person name="Serre D."/>
            <person name="Zimmerman P.A."/>
        </authorList>
    </citation>
    <scope>NUCLEOTIDE SEQUENCE</scope>
    <source>
        <strain evidence="2">pt0022</strain>
    </source>
</reference>
<keyword evidence="1" id="KW-0732">Signal</keyword>
<name>A0AAF5RVV1_WUCBA</name>
<evidence type="ECO:0000313" key="3">
    <source>
        <dbReference type="WBParaSite" id="mrna-Wban_06216"/>
    </source>
</evidence>
<feature type="signal peptide" evidence="1">
    <location>
        <begin position="1"/>
        <end position="29"/>
    </location>
</feature>
<evidence type="ECO:0000313" key="2">
    <source>
        <dbReference type="Proteomes" id="UP000093561"/>
    </source>
</evidence>
<reference evidence="3" key="3">
    <citation type="submission" date="2024-02" db="UniProtKB">
        <authorList>
            <consortium name="WormBaseParasite"/>
        </authorList>
    </citation>
    <scope>IDENTIFICATION</scope>
    <source>
        <strain evidence="3">pt0022</strain>
    </source>
</reference>
<feature type="chain" id="PRO_5041914877" evidence="1">
    <location>
        <begin position="30"/>
        <end position="161"/>
    </location>
</feature>
<evidence type="ECO:0000256" key="1">
    <source>
        <dbReference type="SAM" id="SignalP"/>
    </source>
</evidence>
<proteinExistence type="predicted"/>
<accession>A0AAF5RVV1</accession>
<dbReference type="AlphaFoldDB" id="A0AAF5RVV1"/>
<dbReference type="Proteomes" id="UP000093561">
    <property type="component" value="Unassembled WGS sequence"/>
</dbReference>
<organism evidence="2 3">
    <name type="scientific">Wuchereria bancrofti</name>
    <dbReference type="NCBI Taxonomy" id="6293"/>
    <lineage>
        <taxon>Eukaryota</taxon>
        <taxon>Metazoa</taxon>
        <taxon>Ecdysozoa</taxon>
        <taxon>Nematoda</taxon>
        <taxon>Chromadorea</taxon>
        <taxon>Rhabditida</taxon>
        <taxon>Spirurina</taxon>
        <taxon>Spiruromorpha</taxon>
        <taxon>Filarioidea</taxon>
        <taxon>Onchocercidae</taxon>
        <taxon>Wuchereria</taxon>
    </lineage>
</organism>